<dbReference type="OrthoDB" id="6889413at2"/>
<feature type="signal peptide" evidence="1">
    <location>
        <begin position="1"/>
        <end position="24"/>
    </location>
</feature>
<reference evidence="2 3" key="1">
    <citation type="submission" date="2019-12" db="EMBL/GenBank/DDBJ databases">
        <title>Genomic-based taxomic classification of the family Erythrobacteraceae.</title>
        <authorList>
            <person name="Xu L."/>
        </authorList>
    </citation>
    <scope>NUCLEOTIDE SEQUENCE [LARGE SCALE GENOMIC DNA]</scope>
    <source>
        <strain evidence="2 3">MCCC 1K01500</strain>
    </source>
</reference>
<sequence length="119" mass="13301">MQAKRLLLLPALALGLSLSTPAQADVKQIDGNLWVKSSTAEKQAYLIGLSNTLSVYNEVQRRKGAVDESSPLTRYLRATDATTIRSIQDVLDRWYKDNPSRMNTPVLGVIWMGLVQRSR</sequence>
<keyword evidence="3" id="KW-1185">Reference proteome</keyword>
<evidence type="ECO:0000256" key="1">
    <source>
        <dbReference type="SAM" id="SignalP"/>
    </source>
</evidence>
<proteinExistence type="predicted"/>
<dbReference type="AlphaFoldDB" id="A0A6I4SZ81"/>
<gene>
    <name evidence="2" type="ORF">GRI89_17570</name>
</gene>
<name>A0A6I4SZ81_9SPHN</name>
<comment type="caution">
    <text evidence="2">The sequence shown here is derived from an EMBL/GenBank/DDBJ whole genome shotgun (WGS) entry which is preliminary data.</text>
</comment>
<evidence type="ECO:0000313" key="3">
    <source>
        <dbReference type="Proteomes" id="UP000433652"/>
    </source>
</evidence>
<keyword evidence="1" id="KW-0732">Signal</keyword>
<dbReference type="EMBL" id="WTYM01000063">
    <property type="protein sequence ID" value="MXO61355.1"/>
    <property type="molecule type" value="Genomic_DNA"/>
</dbReference>
<feature type="chain" id="PRO_5026150820" evidence="1">
    <location>
        <begin position="25"/>
        <end position="119"/>
    </location>
</feature>
<accession>A0A6I4SZ81</accession>
<evidence type="ECO:0000313" key="2">
    <source>
        <dbReference type="EMBL" id="MXO61355.1"/>
    </source>
</evidence>
<dbReference type="RefSeq" id="WP_159798364.1">
    <property type="nucleotide sequence ID" value="NZ_WTYM01000063.1"/>
</dbReference>
<protein>
    <submittedName>
        <fullName evidence="2">Uncharacterized protein</fullName>
    </submittedName>
</protein>
<organism evidence="2 3">
    <name type="scientific">Croceibacterium salegens</name>
    <dbReference type="NCBI Taxonomy" id="1737568"/>
    <lineage>
        <taxon>Bacteria</taxon>
        <taxon>Pseudomonadati</taxon>
        <taxon>Pseudomonadota</taxon>
        <taxon>Alphaproteobacteria</taxon>
        <taxon>Sphingomonadales</taxon>
        <taxon>Erythrobacteraceae</taxon>
        <taxon>Croceibacterium</taxon>
    </lineage>
</organism>
<dbReference type="Proteomes" id="UP000433652">
    <property type="component" value="Unassembled WGS sequence"/>
</dbReference>